<dbReference type="Pfam" id="PF04073">
    <property type="entry name" value="tRNA_edit"/>
    <property type="match status" value="1"/>
</dbReference>
<name>A0ABN9XRK1_9DINO</name>
<dbReference type="Gene3D" id="3.90.960.10">
    <property type="entry name" value="YbaK/aminoacyl-tRNA synthetase-associated domain"/>
    <property type="match status" value="1"/>
</dbReference>
<gene>
    <name evidence="2" type="ORF">PCOR1329_LOCUS78297</name>
</gene>
<dbReference type="InterPro" id="IPR036754">
    <property type="entry name" value="YbaK/aa-tRNA-synt-asso_dom_sf"/>
</dbReference>
<reference evidence="2" key="1">
    <citation type="submission" date="2023-10" db="EMBL/GenBank/DDBJ databases">
        <authorList>
            <person name="Chen Y."/>
            <person name="Shah S."/>
            <person name="Dougan E. K."/>
            <person name="Thang M."/>
            <person name="Chan C."/>
        </authorList>
    </citation>
    <scope>NUCLEOTIDE SEQUENCE [LARGE SCALE GENOMIC DNA]</scope>
</reference>
<comment type="caution">
    <text evidence="2">The sequence shown here is derived from an EMBL/GenBank/DDBJ whole genome shotgun (WGS) entry which is preliminary data.</text>
</comment>
<protein>
    <recommendedName>
        <fullName evidence="1">YbaK/aminoacyl-tRNA synthetase-associated domain-containing protein</fullName>
    </recommendedName>
</protein>
<evidence type="ECO:0000259" key="1">
    <source>
        <dbReference type="Pfam" id="PF04073"/>
    </source>
</evidence>
<proteinExistence type="predicted"/>
<sequence length="142" mass="15428">MHTVAFQASGRHILVTIPHPTHTDMDKLARAVQRPKESIKQRKLSEISKSSGFPIFAIPPFGHPKDETGMEPILLVDSTVTELKKPLLFDCGSVGLSIPVSEFFRCTGAACIEGLGFIPEPKKDTAQDVRALPLSGKPAPEK</sequence>
<organism evidence="2 3">
    <name type="scientific">Prorocentrum cordatum</name>
    <dbReference type="NCBI Taxonomy" id="2364126"/>
    <lineage>
        <taxon>Eukaryota</taxon>
        <taxon>Sar</taxon>
        <taxon>Alveolata</taxon>
        <taxon>Dinophyceae</taxon>
        <taxon>Prorocentrales</taxon>
        <taxon>Prorocentraceae</taxon>
        <taxon>Prorocentrum</taxon>
    </lineage>
</organism>
<evidence type="ECO:0000313" key="3">
    <source>
        <dbReference type="Proteomes" id="UP001189429"/>
    </source>
</evidence>
<evidence type="ECO:0000313" key="2">
    <source>
        <dbReference type="EMBL" id="CAK0901300.1"/>
    </source>
</evidence>
<keyword evidence="3" id="KW-1185">Reference proteome</keyword>
<dbReference type="SUPFAM" id="SSF55826">
    <property type="entry name" value="YbaK/ProRS associated domain"/>
    <property type="match status" value="1"/>
</dbReference>
<dbReference type="Proteomes" id="UP001189429">
    <property type="component" value="Unassembled WGS sequence"/>
</dbReference>
<dbReference type="InterPro" id="IPR007214">
    <property type="entry name" value="YbaK/aa-tRNA-synth-assoc-dom"/>
</dbReference>
<feature type="non-terminal residue" evidence="2">
    <location>
        <position position="142"/>
    </location>
</feature>
<accession>A0ABN9XRK1</accession>
<dbReference type="EMBL" id="CAUYUJ010020907">
    <property type="protein sequence ID" value="CAK0901300.1"/>
    <property type="molecule type" value="Genomic_DNA"/>
</dbReference>
<feature type="domain" description="YbaK/aminoacyl-tRNA synthetase-associated" evidence="1">
    <location>
        <begin position="3"/>
        <end position="98"/>
    </location>
</feature>